<dbReference type="EMBL" id="JARBHB010000005">
    <property type="protein sequence ID" value="KAJ8882617.1"/>
    <property type="molecule type" value="Genomic_DNA"/>
</dbReference>
<evidence type="ECO:0000313" key="3">
    <source>
        <dbReference type="Proteomes" id="UP001159363"/>
    </source>
</evidence>
<name>A0ABQ9HE70_9NEOP</name>
<gene>
    <name evidence="2" type="ORF">PR048_014429</name>
</gene>
<sequence>MLTYATGPAVQSLPPHDDHLRGRRLLLRLAIGCSVKPLELFTTSVSRSLYARAVVRTRGGRGQVHASRRERCTQGRALRIEAMVCMIRVALLPLSVAREHREKTTTRMQESEVHTFGRNAIACSFEIYWLPRWPPVAEVKRGILRGKWKYRMVVRPTPVPHLITRQLRITVVWPPTKAETGSIPGGVTPGCSYVGIVPDNAAGRRVFSGIPRFCRRCILELLHFHIVSSSSALKTSFYHHGIIRIKTHHYMTTVGNFAAHPSNLFSHPVLRFGACVALKVQGQGFHVIMLCFRALPWHSCAVSNFWRCGCCRRSDAHWSRTSPFVTLIQLVHQTLHAVYQLKDNDKENHAITIEINIVIYISTIVGIVTSNTLIVTGATVAERLARSPSTKANRDQSPGSRNRAVSHVSPATSFRRLSTFISITLAGSQDLAVKSRPDFFTSLILTIIANIGIHPPDLIHQHRQLARAILTVLVSGVVSVRRRAAWPYCCRLMEGEGVGWTAGGCACVSARRRTVDPAAGASLPSSRALLGLMAAQTAPAPLPARRCFVCAATADLRKRIGCALRLYGPAAATSGNHRYAQGLAASALAFYKGELDSIPGGVALGYLHVVIMPDNPSDQWIFWGIFRFPRPCIQARSSIHLHLVSPSSALKTSFHKARFQIMAPNERRSSLTSKELPLHSASVYLPTLWLELMPLHLPLPLDSILKKQDPISTTSATCFQGWRRFTHGSFRIVEWDMPNWHAMERVLVEDMSLMC</sequence>
<dbReference type="Proteomes" id="UP001159363">
    <property type="component" value="Chromosome 4"/>
</dbReference>
<feature type="compositionally biased region" description="Polar residues" evidence="1">
    <location>
        <begin position="387"/>
        <end position="400"/>
    </location>
</feature>
<proteinExistence type="predicted"/>
<comment type="caution">
    <text evidence="2">The sequence shown here is derived from an EMBL/GenBank/DDBJ whole genome shotgun (WGS) entry which is preliminary data.</text>
</comment>
<accession>A0ABQ9HE70</accession>
<protein>
    <submittedName>
        <fullName evidence="2">Uncharacterized protein</fullName>
    </submittedName>
</protein>
<feature type="region of interest" description="Disordered" evidence="1">
    <location>
        <begin position="386"/>
        <end position="407"/>
    </location>
</feature>
<evidence type="ECO:0000256" key="1">
    <source>
        <dbReference type="SAM" id="MobiDB-lite"/>
    </source>
</evidence>
<evidence type="ECO:0000313" key="2">
    <source>
        <dbReference type="EMBL" id="KAJ8882617.1"/>
    </source>
</evidence>
<reference evidence="2 3" key="1">
    <citation type="submission" date="2023-02" db="EMBL/GenBank/DDBJ databases">
        <title>LHISI_Scaffold_Assembly.</title>
        <authorList>
            <person name="Stuart O.P."/>
            <person name="Cleave R."/>
            <person name="Magrath M.J.L."/>
            <person name="Mikheyev A.S."/>
        </authorList>
    </citation>
    <scope>NUCLEOTIDE SEQUENCE [LARGE SCALE GENOMIC DNA]</scope>
    <source>
        <strain evidence="2">Daus_M_001</strain>
        <tissue evidence="2">Leg muscle</tissue>
    </source>
</reference>
<organism evidence="2 3">
    <name type="scientific">Dryococelus australis</name>
    <dbReference type="NCBI Taxonomy" id="614101"/>
    <lineage>
        <taxon>Eukaryota</taxon>
        <taxon>Metazoa</taxon>
        <taxon>Ecdysozoa</taxon>
        <taxon>Arthropoda</taxon>
        <taxon>Hexapoda</taxon>
        <taxon>Insecta</taxon>
        <taxon>Pterygota</taxon>
        <taxon>Neoptera</taxon>
        <taxon>Polyneoptera</taxon>
        <taxon>Phasmatodea</taxon>
        <taxon>Verophasmatodea</taxon>
        <taxon>Anareolatae</taxon>
        <taxon>Phasmatidae</taxon>
        <taxon>Eurycanthinae</taxon>
        <taxon>Dryococelus</taxon>
    </lineage>
</organism>
<keyword evidence="3" id="KW-1185">Reference proteome</keyword>